<dbReference type="InterPro" id="IPR039379">
    <property type="entry name" value="Protoglobin_sensor_dom"/>
</dbReference>
<dbReference type="Proteomes" id="UP000693672">
    <property type="component" value="Unassembled WGS sequence"/>
</dbReference>
<dbReference type="GO" id="GO:0016020">
    <property type="term" value="C:membrane"/>
    <property type="evidence" value="ECO:0007669"/>
    <property type="project" value="InterPro"/>
</dbReference>
<evidence type="ECO:0000313" key="4">
    <source>
        <dbReference type="EMBL" id="CAG7597223.1"/>
    </source>
</evidence>
<evidence type="ECO:0000256" key="1">
    <source>
        <dbReference type="ARBA" id="ARBA00023224"/>
    </source>
</evidence>
<dbReference type="PANTHER" id="PTHR32089">
    <property type="entry name" value="METHYL-ACCEPTING CHEMOTAXIS PROTEIN MCPB"/>
    <property type="match status" value="1"/>
</dbReference>
<keyword evidence="5" id="KW-1185">Reference proteome</keyword>
<proteinExistence type="predicted"/>
<dbReference type="SMART" id="SM00283">
    <property type="entry name" value="MA"/>
    <property type="match status" value="1"/>
</dbReference>
<dbReference type="InterPro" id="IPR004089">
    <property type="entry name" value="MCPsignal_dom"/>
</dbReference>
<dbReference type="GO" id="GO:0019825">
    <property type="term" value="F:oxygen binding"/>
    <property type="evidence" value="ECO:0007669"/>
    <property type="project" value="InterPro"/>
</dbReference>
<organism evidence="4 5">
    <name type="scientific">Paenibacillus solanacearum</name>
    <dbReference type="NCBI Taxonomy" id="2048548"/>
    <lineage>
        <taxon>Bacteria</taxon>
        <taxon>Bacillati</taxon>
        <taxon>Bacillota</taxon>
        <taxon>Bacilli</taxon>
        <taxon>Bacillales</taxon>
        <taxon>Paenibacillaceae</taxon>
        <taxon>Paenibacillus</taxon>
    </lineage>
</organism>
<keyword evidence="1 2" id="KW-0807">Transducer</keyword>
<dbReference type="PROSITE" id="PS50111">
    <property type="entry name" value="CHEMOTAXIS_TRANSDUC_2"/>
    <property type="match status" value="1"/>
</dbReference>
<dbReference type="CDD" id="cd01068">
    <property type="entry name" value="globin_sensor"/>
    <property type="match status" value="1"/>
</dbReference>
<comment type="caution">
    <text evidence="4">The sequence shown here is derived from an EMBL/GenBank/DDBJ whole genome shotgun (WGS) entry which is preliminary data.</text>
</comment>
<dbReference type="PANTHER" id="PTHR32089:SF118">
    <property type="entry name" value="HEME-BASED AEROTACTIC TRANSDUCER HEMAT"/>
    <property type="match status" value="1"/>
</dbReference>
<evidence type="ECO:0000313" key="5">
    <source>
        <dbReference type="Proteomes" id="UP000693672"/>
    </source>
</evidence>
<accession>A0A916NUG4</accession>
<feature type="domain" description="Methyl-accepting transducer" evidence="3">
    <location>
        <begin position="210"/>
        <end position="429"/>
    </location>
</feature>
<protein>
    <submittedName>
        <fullName evidence="4">Heme-based aerotactic transducer HemAT</fullName>
    </submittedName>
</protein>
<dbReference type="InterPro" id="IPR044398">
    <property type="entry name" value="Globin-sensor_dom"/>
</dbReference>
<dbReference type="GO" id="GO:0020037">
    <property type="term" value="F:heme binding"/>
    <property type="evidence" value="ECO:0007669"/>
    <property type="project" value="InterPro"/>
</dbReference>
<sequence length="442" mass="49774">MSTHPFQTLAQTLGFSSRPKTEWLDKAKNESVRIRIEANSDTVQQMKMINLQAEDLHLLKAIQPLIHEHIDEITTSFYQTVLDVGTLEDIIKKHSSVDRLKKTLHDHLIEMFNGSIDAEFINKRLQIAKVHQKIGLEPKWYMGAFQNLQNTLLDVIHRSVHNYEESLHISKVITKLLNFEQQLVLEAYEKENTLQREQAYIDVKNDLKGKITVASEELAALTEQTSASVKELVTSSDQVNRSFLHSIEKVSETQTLASEGKHKLLQLSERIVLIRESALLMRQTVDGFQDSFKQIQNIITMVQEIANQTKLLSLNASIEAARAGEHGKGFDVVAKEVQKLSNDTTVSVSQITGLIKQTMDNTADVVASIQKVNAEVEAGAQESSDTRTVFDHILTSMQSNMNEINRVEKEIQSLAYIIEEIGDSTHKVAASAETLVHNTKNI</sequence>
<dbReference type="Pfam" id="PF00015">
    <property type="entry name" value="MCPsignal"/>
    <property type="match status" value="1"/>
</dbReference>
<reference evidence="4" key="1">
    <citation type="submission" date="2021-06" db="EMBL/GenBank/DDBJ databases">
        <authorList>
            <person name="Criscuolo A."/>
        </authorList>
    </citation>
    <scope>NUCLEOTIDE SEQUENCE</scope>
    <source>
        <strain evidence="4">CIP111600</strain>
    </source>
</reference>
<dbReference type="EMBL" id="CAJVAS010000001">
    <property type="protein sequence ID" value="CAG7597223.1"/>
    <property type="molecule type" value="Genomic_DNA"/>
</dbReference>
<evidence type="ECO:0000259" key="3">
    <source>
        <dbReference type="PROSITE" id="PS50111"/>
    </source>
</evidence>
<dbReference type="AlphaFoldDB" id="A0A916NUG4"/>
<name>A0A916NUG4_9BACL</name>
<gene>
    <name evidence="4" type="primary">hemAT</name>
    <name evidence="4" type="ORF">PAESOLCIP111_00128</name>
</gene>
<dbReference type="RefSeq" id="WP_218089962.1">
    <property type="nucleotide sequence ID" value="NZ_CAJVAS010000001.1"/>
</dbReference>
<dbReference type="GO" id="GO:0007165">
    <property type="term" value="P:signal transduction"/>
    <property type="evidence" value="ECO:0007669"/>
    <property type="project" value="UniProtKB-KW"/>
</dbReference>
<dbReference type="Pfam" id="PF11563">
    <property type="entry name" value="Protoglobin"/>
    <property type="match status" value="1"/>
</dbReference>
<evidence type="ECO:0000256" key="2">
    <source>
        <dbReference type="PROSITE-ProRule" id="PRU00284"/>
    </source>
</evidence>